<accession>X1HTZ9</accession>
<comment type="caution">
    <text evidence="1">The sequence shown here is derived from an EMBL/GenBank/DDBJ whole genome shotgun (WGS) entry which is preliminary data.</text>
</comment>
<sequence>MEGKTVYFAKPGTENTEEVLRIAKIRAEELGIKSILV</sequence>
<dbReference type="SUPFAM" id="SSF52935">
    <property type="entry name" value="PK C-terminal domain-like"/>
    <property type="match status" value="1"/>
</dbReference>
<dbReference type="InterPro" id="IPR036918">
    <property type="entry name" value="Pyrv_Knase_C_sf"/>
</dbReference>
<proteinExistence type="predicted"/>
<dbReference type="Gene3D" id="3.40.1380.20">
    <property type="entry name" value="Pyruvate kinase, C-terminal domain"/>
    <property type="match status" value="1"/>
</dbReference>
<name>X1HTZ9_9ZZZZ</name>
<protein>
    <submittedName>
        <fullName evidence="1">Uncharacterized protein</fullName>
    </submittedName>
</protein>
<evidence type="ECO:0000313" key="1">
    <source>
        <dbReference type="EMBL" id="GAH60515.1"/>
    </source>
</evidence>
<feature type="non-terminal residue" evidence="1">
    <location>
        <position position="37"/>
    </location>
</feature>
<dbReference type="EMBL" id="BARU01017485">
    <property type="protein sequence ID" value="GAH60515.1"/>
    <property type="molecule type" value="Genomic_DNA"/>
</dbReference>
<reference evidence="1" key="1">
    <citation type="journal article" date="2014" name="Front. Microbiol.">
        <title>High frequency of phylogenetically diverse reductive dehalogenase-homologous genes in deep subseafloor sedimentary metagenomes.</title>
        <authorList>
            <person name="Kawai M."/>
            <person name="Futagami T."/>
            <person name="Toyoda A."/>
            <person name="Takaki Y."/>
            <person name="Nishi S."/>
            <person name="Hori S."/>
            <person name="Arai W."/>
            <person name="Tsubouchi T."/>
            <person name="Morono Y."/>
            <person name="Uchiyama I."/>
            <person name="Ito T."/>
            <person name="Fujiyama A."/>
            <person name="Inagaki F."/>
            <person name="Takami H."/>
        </authorList>
    </citation>
    <scope>NUCLEOTIDE SEQUENCE</scope>
    <source>
        <strain evidence="1">Expedition CK06-06</strain>
    </source>
</reference>
<organism evidence="1">
    <name type="scientific">marine sediment metagenome</name>
    <dbReference type="NCBI Taxonomy" id="412755"/>
    <lineage>
        <taxon>unclassified sequences</taxon>
        <taxon>metagenomes</taxon>
        <taxon>ecological metagenomes</taxon>
    </lineage>
</organism>
<gene>
    <name evidence="1" type="ORF">S03H2_29000</name>
</gene>
<dbReference type="AlphaFoldDB" id="X1HTZ9"/>